<evidence type="ECO:0000256" key="1">
    <source>
        <dbReference type="ARBA" id="ARBA00001947"/>
    </source>
</evidence>
<keyword evidence="4" id="KW-0479">Metal-binding</keyword>
<dbReference type="AlphaFoldDB" id="A0AA50KLY4"/>
<accession>A0AA50KLY4</accession>
<dbReference type="InterPro" id="IPR007340">
    <property type="entry name" value="LysM_Opacity-associatedA"/>
</dbReference>
<dbReference type="Gene3D" id="3.10.450.350">
    <property type="match status" value="2"/>
</dbReference>
<dbReference type="Proteomes" id="UP001223802">
    <property type="component" value="Chromosome"/>
</dbReference>
<gene>
    <name evidence="9" type="primary">mepM</name>
    <name evidence="9" type="ORF">PU634_12820</name>
</gene>
<dbReference type="InterPro" id="IPR016047">
    <property type="entry name" value="M23ase_b-sheet_dom"/>
</dbReference>
<evidence type="ECO:0000256" key="5">
    <source>
        <dbReference type="ARBA" id="ARBA00022801"/>
    </source>
</evidence>
<dbReference type="CDD" id="cd00118">
    <property type="entry name" value="LysM"/>
    <property type="match status" value="1"/>
</dbReference>
<feature type="domain" description="LysM" evidence="8">
    <location>
        <begin position="104"/>
        <end position="151"/>
    </location>
</feature>
<keyword evidence="10" id="KW-1185">Reference proteome</keyword>
<evidence type="ECO:0000256" key="4">
    <source>
        <dbReference type="ARBA" id="ARBA00022723"/>
    </source>
</evidence>
<dbReference type="EMBL" id="CP118224">
    <property type="protein sequence ID" value="WMC09973.1"/>
    <property type="molecule type" value="Genomic_DNA"/>
</dbReference>
<keyword evidence="3" id="KW-0645">Protease</keyword>
<evidence type="ECO:0000256" key="3">
    <source>
        <dbReference type="ARBA" id="ARBA00022670"/>
    </source>
</evidence>
<dbReference type="SUPFAM" id="SSF51261">
    <property type="entry name" value="Duplicated hybrid motif"/>
    <property type="match status" value="1"/>
</dbReference>
<name>A0AA50KLY4_9GAMM</name>
<dbReference type="KEGG" id="ope:PU634_12820"/>
<keyword evidence="6" id="KW-0862">Zinc</keyword>
<dbReference type="Pfam" id="PF01551">
    <property type="entry name" value="Peptidase_M23"/>
    <property type="match status" value="1"/>
</dbReference>
<dbReference type="GO" id="GO:0030313">
    <property type="term" value="C:cell envelope"/>
    <property type="evidence" value="ECO:0007669"/>
    <property type="project" value="UniProtKB-SubCell"/>
</dbReference>
<protein>
    <submittedName>
        <fullName evidence="9">Murein DD-endopeptidase MepM</fullName>
        <ecNumber evidence="9">3.4.24.-</ecNumber>
    </submittedName>
</protein>
<dbReference type="Pfam" id="PF04225">
    <property type="entry name" value="LysM_OapA"/>
    <property type="match status" value="1"/>
</dbReference>
<dbReference type="FunFam" id="2.70.70.10:FF:000002">
    <property type="entry name" value="Murein DD-endopeptidase MepM"/>
    <property type="match status" value="1"/>
</dbReference>
<evidence type="ECO:0000313" key="10">
    <source>
        <dbReference type="Proteomes" id="UP001223802"/>
    </source>
</evidence>
<dbReference type="GO" id="GO:0042834">
    <property type="term" value="F:peptidoglycan binding"/>
    <property type="evidence" value="ECO:0007669"/>
    <property type="project" value="InterPro"/>
</dbReference>
<sequence>MNFLRPIQSRLQDMPSPLPRRHLYGIVLLSGLTLSTAALMPTPGELTDKPVRISIPASLHVPQHPQEQEQVDSTEFYTLPNDDIGAAEPVDALDEIAASEPEWQEYVVQNGDTLSTIFNGLGLPLATMYKLLDADENRVLDGLRPGQTLYLLIDENNLLQEFKIQRDIMRTRIFTRNGEGYESRLKTEESHWESRSLKGTINGSFYLSARSAGLSAGQIQKIANLFQWQLNFARDLRQGDTFRVVVKREFVEGQSTGKAELQAVEIINNGRSYQAFRHEDGNFYDDQGNSMERGFVRIPLKHHSRISSNFNLHRKHPVTGRIRPHKGTDFAVPTGTPVLAPGDGVVVKATRHRLAGNYLVIRHGRKYTTRFLHLSKFLVKPGDKVRRGDRIALSGNTGRSTGPHLHYEFLVNNRPVDPMQVKLPMAEGLTGNARKQFLVRVQQLKQQLSAG</sequence>
<dbReference type="PANTHER" id="PTHR21666">
    <property type="entry name" value="PEPTIDASE-RELATED"/>
    <property type="match status" value="1"/>
</dbReference>
<keyword evidence="5 9" id="KW-0378">Hydrolase</keyword>
<dbReference type="Pfam" id="PF19425">
    <property type="entry name" value="Csd3_N2"/>
    <property type="match status" value="1"/>
</dbReference>
<dbReference type="InterPro" id="IPR018392">
    <property type="entry name" value="LysM"/>
</dbReference>
<dbReference type="GO" id="GO:0006508">
    <property type="term" value="P:proteolysis"/>
    <property type="evidence" value="ECO:0007669"/>
    <property type="project" value="UniProtKB-KW"/>
</dbReference>
<organism evidence="9 10">
    <name type="scientific">Oceanimonas pelagia</name>
    <dbReference type="NCBI Taxonomy" id="3028314"/>
    <lineage>
        <taxon>Bacteria</taxon>
        <taxon>Pseudomonadati</taxon>
        <taxon>Pseudomonadota</taxon>
        <taxon>Gammaproteobacteria</taxon>
        <taxon>Aeromonadales</taxon>
        <taxon>Aeromonadaceae</taxon>
        <taxon>Oceanimonas</taxon>
    </lineage>
</organism>
<dbReference type="InterPro" id="IPR011055">
    <property type="entry name" value="Dup_hybrid_motif"/>
</dbReference>
<proteinExistence type="predicted"/>
<comment type="subcellular location">
    <subcellularLocation>
        <location evidence="2">Cell envelope</location>
    </subcellularLocation>
</comment>
<dbReference type="GO" id="GO:0004222">
    <property type="term" value="F:metalloendopeptidase activity"/>
    <property type="evidence" value="ECO:0007669"/>
    <property type="project" value="TreeGrafter"/>
</dbReference>
<dbReference type="InterPro" id="IPR045834">
    <property type="entry name" value="Csd3_N2"/>
</dbReference>
<reference evidence="9 10" key="1">
    <citation type="submission" date="2023-02" db="EMBL/GenBank/DDBJ databases">
        <title>Complete genome sequence of a novel bacterium Oceanimonas sp. NTOU-MSR1 isolated from marine coast sediment.</title>
        <authorList>
            <person name="Yang H.-T."/>
            <person name="Chen Y.-L."/>
            <person name="Ho Y.-N."/>
        </authorList>
    </citation>
    <scope>NUCLEOTIDE SEQUENCE [LARGE SCALE GENOMIC DNA]</scope>
    <source>
        <strain evidence="9 10">NTOU-MSR1</strain>
    </source>
</reference>
<dbReference type="CDD" id="cd12797">
    <property type="entry name" value="M23_peptidase"/>
    <property type="match status" value="1"/>
</dbReference>
<dbReference type="RefSeq" id="WP_306761186.1">
    <property type="nucleotide sequence ID" value="NZ_CP118224.1"/>
</dbReference>
<dbReference type="Gene3D" id="2.70.70.10">
    <property type="entry name" value="Glucose Permease (Domain IIA)"/>
    <property type="match status" value="1"/>
</dbReference>
<comment type="cofactor">
    <cofactor evidence="1">
        <name>Zn(2+)</name>
        <dbReference type="ChEBI" id="CHEBI:29105"/>
    </cofactor>
</comment>
<dbReference type="PROSITE" id="PS51782">
    <property type="entry name" value="LYSM"/>
    <property type="match status" value="1"/>
</dbReference>
<evidence type="ECO:0000256" key="2">
    <source>
        <dbReference type="ARBA" id="ARBA00004196"/>
    </source>
</evidence>
<dbReference type="PANTHER" id="PTHR21666:SF292">
    <property type="entry name" value="MUREIN DD-ENDOPEPTIDASE MEPM"/>
    <property type="match status" value="1"/>
</dbReference>
<dbReference type="InterPro" id="IPR050570">
    <property type="entry name" value="Cell_wall_metabolism_enzyme"/>
</dbReference>
<dbReference type="GO" id="GO:0046872">
    <property type="term" value="F:metal ion binding"/>
    <property type="evidence" value="ECO:0007669"/>
    <property type="project" value="UniProtKB-KW"/>
</dbReference>
<dbReference type="EC" id="3.4.24.-" evidence="9"/>
<evidence type="ECO:0000256" key="7">
    <source>
        <dbReference type="ARBA" id="ARBA00023049"/>
    </source>
</evidence>
<evidence type="ECO:0000313" key="9">
    <source>
        <dbReference type="EMBL" id="WMC09973.1"/>
    </source>
</evidence>
<evidence type="ECO:0000259" key="8">
    <source>
        <dbReference type="PROSITE" id="PS51782"/>
    </source>
</evidence>
<dbReference type="NCBIfam" id="NF008652">
    <property type="entry name" value="PRK11649.1"/>
    <property type="match status" value="1"/>
</dbReference>
<evidence type="ECO:0000256" key="6">
    <source>
        <dbReference type="ARBA" id="ARBA00022833"/>
    </source>
</evidence>
<keyword evidence="7" id="KW-0482">Metalloprotease</keyword>